<dbReference type="InterPro" id="IPR036412">
    <property type="entry name" value="HAD-like_sf"/>
</dbReference>
<evidence type="ECO:0000313" key="2">
    <source>
        <dbReference type="Proteomes" id="UP000325116"/>
    </source>
</evidence>
<evidence type="ECO:0008006" key="3">
    <source>
        <dbReference type="Google" id="ProtNLM"/>
    </source>
</evidence>
<dbReference type="EMBL" id="SAXT01000005">
    <property type="protein sequence ID" value="TXJ11875.1"/>
    <property type="molecule type" value="Genomic_DNA"/>
</dbReference>
<sequence length="598" mass="71490">MKKIYKDFNKKSFFNKIFSIIETDRYKIVNLLGFKISFKKYNKDFKYNIDYLKKLIDKNSVISFDIFDTLLLRPYAKPSNVFQHLEEINNAIGFSVVREQAEYNLRKYKDIEYGNYNEIYSILPADFQFLKGKEIQLEKDTIYTNPQMKQIFDYANSLNKIIILTSDMYFSSSILEDILKKNGITEYKKIYVSSELRKAKWDGSMYNHIIQDLNIFPQSILHIGNNKYSDYEMAINSHLNAFHYIEPMEQFFYKYKKFLNFLNKNTDSLTADIIIGILVKKYIENNLNNFDYWKYFGYFLGGPVCYGISKFLYNQVNKKNINEVIFVARDGYTIQKIFNLFNKDNKIKTHYVYANRVLNILINMDYSNNFHYDDRLNSLITICKELNPQLALKTNKLITDKEKQEFIKNNFSLISSISIEMKYRYLKYLKKFDIKDNIALFDIATGNFSALKLLKNVLDIKNIHDIYWITNYKNEHCITYQKNYINIIQNYNVLEFIITAPELPIKYIDKNGNFIRINNKYEMDRMNYYSIIFKEEVNFSKDLLSTFKHYPVEFTCDDLINLINLFFNIIDDDDKKYLKSIKYSINEICLKYIDLVNL</sequence>
<dbReference type="Proteomes" id="UP000325116">
    <property type="component" value="Unassembled WGS sequence"/>
</dbReference>
<gene>
    <name evidence="1" type="ORF">EPJ80_09210</name>
</gene>
<accession>A0A5C8CG37</accession>
<dbReference type="SUPFAM" id="SSF56784">
    <property type="entry name" value="HAD-like"/>
    <property type="match status" value="1"/>
</dbReference>
<dbReference type="InterPro" id="IPR023214">
    <property type="entry name" value="HAD_sf"/>
</dbReference>
<dbReference type="Gene3D" id="1.10.150.400">
    <property type="match status" value="1"/>
</dbReference>
<evidence type="ECO:0000313" key="1">
    <source>
        <dbReference type="EMBL" id="TXJ11875.1"/>
    </source>
</evidence>
<proteinExistence type="predicted"/>
<name>A0A5C8CG37_9SPIR</name>
<protein>
    <recommendedName>
        <fullName evidence="3">HAD family hydrolase</fullName>
    </recommendedName>
</protein>
<dbReference type="Gene3D" id="3.40.50.1000">
    <property type="entry name" value="HAD superfamily/HAD-like"/>
    <property type="match status" value="1"/>
</dbReference>
<dbReference type="AlphaFoldDB" id="A0A5C8CG37"/>
<organism evidence="1 2">
    <name type="scientific">Brachyspira aalborgi</name>
    <dbReference type="NCBI Taxonomy" id="29522"/>
    <lineage>
        <taxon>Bacteria</taxon>
        <taxon>Pseudomonadati</taxon>
        <taxon>Spirochaetota</taxon>
        <taxon>Spirochaetia</taxon>
        <taxon>Brachyspirales</taxon>
        <taxon>Brachyspiraceae</taxon>
        <taxon>Brachyspira</taxon>
    </lineage>
</organism>
<reference evidence="1 2" key="1">
    <citation type="journal article" date="1992" name="Lakartidningen">
        <title>[Penicillin V and not amoxicillin is the first choice preparation in acute otitis].</title>
        <authorList>
            <person name="Kamme C."/>
            <person name="Lundgren K."/>
            <person name="Prellner K."/>
        </authorList>
    </citation>
    <scope>NUCLEOTIDE SEQUENCE [LARGE SCALE GENOMIC DNA]</scope>
    <source>
        <strain evidence="1 2">W1</strain>
    </source>
</reference>
<dbReference type="RefSeq" id="WP_147758755.1">
    <property type="nucleotide sequence ID" value="NZ_SAXT01000005.1"/>
</dbReference>
<comment type="caution">
    <text evidence="1">The sequence shown here is derived from an EMBL/GenBank/DDBJ whole genome shotgun (WGS) entry which is preliminary data.</text>
</comment>